<evidence type="ECO:0000313" key="2">
    <source>
        <dbReference type="EMBL" id="GJT21618.1"/>
    </source>
</evidence>
<reference evidence="2" key="1">
    <citation type="journal article" date="2022" name="Int. J. Mol. Sci.">
        <title>Draft Genome of Tanacetum Coccineum: Genomic Comparison of Closely Related Tanacetum-Family Plants.</title>
        <authorList>
            <person name="Yamashiro T."/>
            <person name="Shiraishi A."/>
            <person name="Nakayama K."/>
            <person name="Satake H."/>
        </authorList>
    </citation>
    <scope>NUCLEOTIDE SEQUENCE</scope>
</reference>
<evidence type="ECO:0000256" key="1">
    <source>
        <dbReference type="SAM" id="MobiDB-lite"/>
    </source>
</evidence>
<feature type="region of interest" description="Disordered" evidence="1">
    <location>
        <begin position="471"/>
        <end position="498"/>
    </location>
</feature>
<dbReference type="Proteomes" id="UP001151760">
    <property type="component" value="Unassembled WGS sequence"/>
</dbReference>
<name>A0ABQ5C6L3_9ASTR</name>
<gene>
    <name evidence="2" type="ORF">Tco_0891555</name>
</gene>
<reference evidence="2" key="2">
    <citation type="submission" date="2022-01" db="EMBL/GenBank/DDBJ databases">
        <authorList>
            <person name="Yamashiro T."/>
            <person name="Shiraishi A."/>
            <person name="Satake H."/>
            <person name="Nakayama K."/>
        </authorList>
    </citation>
    <scope>NUCLEOTIDE SEQUENCE</scope>
</reference>
<sequence>MNKTGDSLVFVQAQNLQGIIYVFGNEGSGAFIFIIKDATCFLTVPLYSGGVFKGIGSCRDPLSRYRNQYRKAFSVHLGEGNPLSSGRRVLLSLKGQWYLPSLWEVGEASSYKGVSRQSLWREAHGLSIEKTRRLLVGEGDSLLRYSEVPDLRKRKSGKTAKFFRRPTAKGVGLRLADSHTGNHPEDDFTPLETIRRLCSVFGRRSYLGFKGETSKPKGMLERLMLSKMRSKTYQKRDKASVEGPIPPKTTKQRLARKNEVKAKSTLLLAIPDEHILKFQKLICQLEIHGEVISQEDSNLKLLRSLPLAWNNIALIMRNKSDLDTISIDDLYNNLKVYEAEIKSQSSSSSNSQNVAFVSLENTSSTNEAVNTAYEVSTASSQGQASSLTYADDVMISFFVNQSNSPQLDNEDLNAGHQGIKGIQMEMLQEGLYHSPYIGNYMPSRLDLSFAGLDDSVYKTNVSKTIISVPRNETTASKSSKDRLEQPKDVRPSAPIIEE</sequence>
<proteinExistence type="predicted"/>
<feature type="compositionally biased region" description="Basic and acidic residues" evidence="1">
    <location>
        <begin position="478"/>
        <end position="490"/>
    </location>
</feature>
<comment type="caution">
    <text evidence="2">The sequence shown here is derived from an EMBL/GenBank/DDBJ whole genome shotgun (WGS) entry which is preliminary data.</text>
</comment>
<dbReference type="Pfam" id="PF14223">
    <property type="entry name" value="Retrotran_gag_2"/>
    <property type="match status" value="1"/>
</dbReference>
<keyword evidence="3" id="KW-1185">Reference proteome</keyword>
<protein>
    <submittedName>
        <fullName evidence="2">Uncharacterized protein</fullName>
    </submittedName>
</protein>
<accession>A0ABQ5C6L3</accession>
<evidence type="ECO:0000313" key="3">
    <source>
        <dbReference type="Proteomes" id="UP001151760"/>
    </source>
</evidence>
<organism evidence="2 3">
    <name type="scientific">Tanacetum coccineum</name>
    <dbReference type="NCBI Taxonomy" id="301880"/>
    <lineage>
        <taxon>Eukaryota</taxon>
        <taxon>Viridiplantae</taxon>
        <taxon>Streptophyta</taxon>
        <taxon>Embryophyta</taxon>
        <taxon>Tracheophyta</taxon>
        <taxon>Spermatophyta</taxon>
        <taxon>Magnoliopsida</taxon>
        <taxon>eudicotyledons</taxon>
        <taxon>Gunneridae</taxon>
        <taxon>Pentapetalae</taxon>
        <taxon>asterids</taxon>
        <taxon>campanulids</taxon>
        <taxon>Asterales</taxon>
        <taxon>Asteraceae</taxon>
        <taxon>Asteroideae</taxon>
        <taxon>Anthemideae</taxon>
        <taxon>Anthemidinae</taxon>
        <taxon>Tanacetum</taxon>
    </lineage>
</organism>
<dbReference type="EMBL" id="BQNB010013903">
    <property type="protein sequence ID" value="GJT21618.1"/>
    <property type="molecule type" value="Genomic_DNA"/>
</dbReference>